<sequence length="104" mass="11300">MGVGIEMIVALLLMLVAGGYIIYRAVIRGKTSGPGLDKPASKPMRLATISAGVGLIIVIALTLEFCQEQNNRMDKNTHEDNSLDNVGKGENEDDNRDDPDETQR</sequence>
<proteinExistence type="predicted"/>
<feature type="transmembrane region" description="Helical" evidence="2">
    <location>
        <begin position="46"/>
        <end position="66"/>
    </location>
</feature>
<evidence type="ECO:0000313" key="3">
    <source>
        <dbReference type="EMBL" id="MFD1139814.1"/>
    </source>
</evidence>
<keyword evidence="2" id="KW-0472">Membrane</keyword>
<gene>
    <name evidence="3" type="ORF">ACFQ4C_01780</name>
</gene>
<reference evidence="4" key="1">
    <citation type="journal article" date="2019" name="Int. J. Syst. Evol. Microbiol.">
        <title>The Global Catalogue of Microorganisms (GCM) 10K type strain sequencing project: providing services to taxonomists for standard genome sequencing and annotation.</title>
        <authorList>
            <consortium name="The Broad Institute Genomics Platform"/>
            <consortium name="The Broad Institute Genome Sequencing Center for Infectious Disease"/>
            <person name="Wu L."/>
            <person name="Ma J."/>
        </authorList>
    </citation>
    <scope>NUCLEOTIDE SEQUENCE [LARGE SCALE GENOMIC DNA]</scope>
    <source>
        <strain evidence="4">CCUG 55608</strain>
    </source>
</reference>
<feature type="compositionally biased region" description="Basic and acidic residues" evidence="1">
    <location>
        <begin position="72"/>
        <end position="81"/>
    </location>
</feature>
<keyword evidence="2" id="KW-1133">Transmembrane helix</keyword>
<keyword evidence="4" id="KW-1185">Reference proteome</keyword>
<dbReference type="EMBL" id="JBHTLP010000001">
    <property type="protein sequence ID" value="MFD1139814.1"/>
    <property type="molecule type" value="Genomic_DNA"/>
</dbReference>
<feature type="transmembrane region" description="Helical" evidence="2">
    <location>
        <begin position="7"/>
        <end position="26"/>
    </location>
</feature>
<evidence type="ECO:0000313" key="4">
    <source>
        <dbReference type="Proteomes" id="UP001597116"/>
    </source>
</evidence>
<feature type="compositionally biased region" description="Acidic residues" evidence="1">
    <location>
        <begin position="91"/>
        <end position="104"/>
    </location>
</feature>
<organism evidence="3 4">
    <name type="scientific">Larkinella insperata</name>
    <dbReference type="NCBI Taxonomy" id="332158"/>
    <lineage>
        <taxon>Bacteria</taxon>
        <taxon>Pseudomonadati</taxon>
        <taxon>Bacteroidota</taxon>
        <taxon>Cytophagia</taxon>
        <taxon>Cytophagales</taxon>
        <taxon>Spirosomataceae</taxon>
        <taxon>Larkinella</taxon>
    </lineage>
</organism>
<dbReference type="Proteomes" id="UP001597116">
    <property type="component" value="Unassembled WGS sequence"/>
</dbReference>
<accession>A0ABW3QE06</accession>
<keyword evidence="2" id="KW-0812">Transmembrane</keyword>
<protein>
    <submittedName>
        <fullName evidence="3">Uncharacterized protein</fullName>
    </submittedName>
</protein>
<name>A0ABW3QE06_9BACT</name>
<evidence type="ECO:0000256" key="2">
    <source>
        <dbReference type="SAM" id="Phobius"/>
    </source>
</evidence>
<evidence type="ECO:0000256" key="1">
    <source>
        <dbReference type="SAM" id="MobiDB-lite"/>
    </source>
</evidence>
<dbReference type="RefSeq" id="WP_265990491.1">
    <property type="nucleotide sequence ID" value="NZ_CP110973.1"/>
</dbReference>
<feature type="region of interest" description="Disordered" evidence="1">
    <location>
        <begin position="72"/>
        <end position="104"/>
    </location>
</feature>
<comment type="caution">
    <text evidence="3">The sequence shown here is derived from an EMBL/GenBank/DDBJ whole genome shotgun (WGS) entry which is preliminary data.</text>
</comment>